<protein>
    <submittedName>
        <fullName evidence="4">FecR family protein</fullName>
    </submittedName>
</protein>
<evidence type="ECO:0000313" key="4">
    <source>
        <dbReference type="EMBL" id="SHF84917.1"/>
    </source>
</evidence>
<feature type="domain" description="FecR protein" evidence="2">
    <location>
        <begin position="112"/>
        <end position="196"/>
    </location>
</feature>
<dbReference type="PANTHER" id="PTHR30273">
    <property type="entry name" value="PERIPLASMIC SIGNAL SENSOR AND SIGMA FACTOR ACTIVATOR FECR-RELATED"/>
    <property type="match status" value="1"/>
</dbReference>
<evidence type="ECO:0000259" key="2">
    <source>
        <dbReference type="Pfam" id="PF04773"/>
    </source>
</evidence>
<feature type="transmembrane region" description="Helical" evidence="1">
    <location>
        <begin position="74"/>
        <end position="93"/>
    </location>
</feature>
<dbReference type="InterPro" id="IPR006860">
    <property type="entry name" value="FecR"/>
</dbReference>
<gene>
    <name evidence="4" type="ORF">SAMN04488522_103881</name>
</gene>
<dbReference type="InterPro" id="IPR032508">
    <property type="entry name" value="FecR_C"/>
</dbReference>
<dbReference type="PIRSF" id="PIRSF018266">
    <property type="entry name" value="FecR"/>
    <property type="match status" value="1"/>
</dbReference>
<sequence>MTKKEKHYLELLIEKSEKQQLSAAEQNLLDDFFQHEYDHAVWNTEISDSKAHISANIYQNVKKKSQLKKHFYGYYKYAIAATVILVATVGILLRPQVNVKEITVRTTAFTDSVKLSDGTTVYLAANSTFKYPENFDQTSRLVSLLKGNAFFKVAKDPAHPFVISSAGMTTKVLGTSFHISLDHRKSSVSVITGKVQVSSDRQVAVLKANEKAVFTPTEGLRKQKMDDLSLYSWYKKDISLNNVTLDKVFTLLSLKYGTSFKTEDQGLLNTRITLYVKNGLSLQNILDQINYITHLKLITHGNKIELRQ</sequence>
<keyword evidence="5" id="KW-1185">Reference proteome</keyword>
<reference evidence="5" key="1">
    <citation type="submission" date="2016-11" db="EMBL/GenBank/DDBJ databases">
        <authorList>
            <person name="Varghese N."/>
            <person name="Submissions S."/>
        </authorList>
    </citation>
    <scope>NUCLEOTIDE SEQUENCE [LARGE SCALE GENOMIC DNA]</scope>
    <source>
        <strain evidence="5">DSM 16990</strain>
    </source>
</reference>
<accession>A0A1M5F0J7</accession>
<evidence type="ECO:0000256" key="1">
    <source>
        <dbReference type="SAM" id="Phobius"/>
    </source>
</evidence>
<feature type="domain" description="Protein FecR C-terminal" evidence="3">
    <location>
        <begin position="238"/>
        <end position="304"/>
    </location>
</feature>
<keyword evidence="1" id="KW-0812">Transmembrane</keyword>
<dbReference type="InterPro" id="IPR012373">
    <property type="entry name" value="Ferrdict_sens_TM"/>
</dbReference>
<evidence type="ECO:0000313" key="5">
    <source>
        <dbReference type="Proteomes" id="UP000184287"/>
    </source>
</evidence>
<dbReference type="Pfam" id="PF16344">
    <property type="entry name" value="FecR_C"/>
    <property type="match status" value="1"/>
</dbReference>
<dbReference type="RefSeq" id="WP_073232593.1">
    <property type="nucleotide sequence ID" value="NZ_FQUQ01000003.1"/>
</dbReference>
<keyword evidence="1" id="KW-0472">Membrane</keyword>
<evidence type="ECO:0000259" key="3">
    <source>
        <dbReference type="Pfam" id="PF16344"/>
    </source>
</evidence>
<dbReference type="STRING" id="288992.SAMN04488522_103881"/>
<dbReference type="PANTHER" id="PTHR30273:SF2">
    <property type="entry name" value="PROTEIN FECR"/>
    <property type="match status" value="1"/>
</dbReference>
<proteinExistence type="predicted"/>
<dbReference type="Gene3D" id="2.60.120.1440">
    <property type="match status" value="1"/>
</dbReference>
<dbReference type="Gene3D" id="3.55.50.30">
    <property type="match status" value="1"/>
</dbReference>
<name>A0A1M5F0J7_9SPHI</name>
<dbReference type="EMBL" id="FQUQ01000003">
    <property type="protein sequence ID" value="SHF84917.1"/>
    <property type="molecule type" value="Genomic_DNA"/>
</dbReference>
<dbReference type="Proteomes" id="UP000184287">
    <property type="component" value="Unassembled WGS sequence"/>
</dbReference>
<dbReference type="AlphaFoldDB" id="A0A1M5F0J7"/>
<dbReference type="OrthoDB" id="1097132at2"/>
<keyword evidence="1" id="KW-1133">Transmembrane helix</keyword>
<organism evidence="4 5">
    <name type="scientific">Pedobacter caeni</name>
    <dbReference type="NCBI Taxonomy" id="288992"/>
    <lineage>
        <taxon>Bacteria</taxon>
        <taxon>Pseudomonadati</taxon>
        <taxon>Bacteroidota</taxon>
        <taxon>Sphingobacteriia</taxon>
        <taxon>Sphingobacteriales</taxon>
        <taxon>Sphingobacteriaceae</taxon>
        <taxon>Pedobacter</taxon>
    </lineage>
</organism>
<dbReference type="GO" id="GO:0016989">
    <property type="term" value="F:sigma factor antagonist activity"/>
    <property type="evidence" value="ECO:0007669"/>
    <property type="project" value="TreeGrafter"/>
</dbReference>
<dbReference type="Pfam" id="PF04773">
    <property type="entry name" value="FecR"/>
    <property type="match status" value="1"/>
</dbReference>